<feature type="transmembrane region" description="Helical" evidence="1">
    <location>
        <begin position="12"/>
        <end position="38"/>
    </location>
</feature>
<keyword evidence="3" id="KW-1185">Reference proteome</keyword>
<organism evidence="2 3">
    <name type="scientific">Halosimplex carlsbadense 2-9-1</name>
    <dbReference type="NCBI Taxonomy" id="797114"/>
    <lineage>
        <taxon>Archaea</taxon>
        <taxon>Methanobacteriati</taxon>
        <taxon>Methanobacteriota</taxon>
        <taxon>Stenosarchaea group</taxon>
        <taxon>Halobacteria</taxon>
        <taxon>Halobacteriales</taxon>
        <taxon>Haloarculaceae</taxon>
        <taxon>Halosimplex</taxon>
    </lineage>
</organism>
<dbReference type="STRING" id="797114.C475_08797"/>
<accession>M0CTJ5</accession>
<dbReference type="AlphaFoldDB" id="M0CTJ5"/>
<comment type="caution">
    <text evidence="2">The sequence shown here is derived from an EMBL/GenBank/DDBJ whole genome shotgun (WGS) entry which is preliminary data.</text>
</comment>
<evidence type="ECO:0000256" key="1">
    <source>
        <dbReference type="SAM" id="Phobius"/>
    </source>
</evidence>
<dbReference type="Proteomes" id="UP000011626">
    <property type="component" value="Unassembled WGS sequence"/>
</dbReference>
<evidence type="ECO:0000313" key="2">
    <source>
        <dbReference type="EMBL" id="ELZ26511.1"/>
    </source>
</evidence>
<reference evidence="2 3" key="1">
    <citation type="journal article" date="2014" name="PLoS Genet.">
        <title>Phylogenetically driven sequencing of extremely halophilic archaea reveals strategies for static and dynamic osmo-response.</title>
        <authorList>
            <person name="Becker E.A."/>
            <person name="Seitzer P.M."/>
            <person name="Tritt A."/>
            <person name="Larsen D."/>
            <person name="Krusor M."/>
            <person name="Yao A.I."/>
            <person name="Wu D."/>
            <person name="Madern D."/>
            <person name="Eisen J.A."/>
            <person name="Darling A.E."/>
            <person name="Facciotti M.T."/>
        </authorList>
    </citation>
    <scope>NUCLEOTIDE SEQUENCE [LARGE SCALE GENOMIC DNA]</scope>
    <source>
        <strain evidence="2 3">2-9-1</strain>
    </source>
</reference>
<protein>
    <submittedName>
        <fullName evidence="2">Uncharacterized protein</fullName>
    </submittedName>
</protein>
<proteinExistence type="predicted"/>
<name>M0CTJ5_9EURY</name>
<keyword evidence="1" id="KW-0812">Transmembrane</keyword>
<feature type="transmembrane region" description="Helical" evidence="1">
    <location>
        <begin position="58"/>
        <end position="79"/>
    </location>
</feature>
<keyword evidence="1" id="KW-1133">Transmembrane helix</keyword>
<keyword evidence="1" id="KW-0472">Membrane</keyword>
<gene>
    <name evidence="2" type="ORF">C475_08797</name>
</gene>
<sequence length="84" mass="8789">MTGRGRDLSGQILLFVVVVVILFAGFAGMNALMGSSTVEAGDPLYNATGQFVADWTDAALLAFSVCAGVIGVVLSYLYVLRDGR</sequence>
<dbReference type="EMBL" id="AOIU01000020">
    <property type="protein sequence ID" value="ELZ26511.1"/>
    <property type="molecule type" value="Genomic_DNA"/>
</dbReference>
<dbReference type="RefSeq" id="WP_006883434.1">
    <property type="nucleotide sequence ID" value="NZ_AOIU01000020.1"/>
</dbReference>
<evidence type="ECO:0000313" key="3">
    <source>
        <dbReference type="Proteomes" id="UP000011626"/>
    </source>
</evidence>